<dbReference type="InterPro" id="IPR040079">
    <property type="entry name" value="Glutathione_S-Trfase"/>
</dbReference>
<gene>
    <name evidence="3" type="ORF">SO694_00053121</name>
</gene>
<evidence type="ECO:0000313" key="3">
    <source>
        <dbReference type="EMBL" id="KAK7241071.1"/>
    </source>
</evidence>
<accession>A0ABR1FXY4</accession>
<evidence type="ECO:0000259" key="2">
    <source>
        <dbReference type="PROSITE" id="PS50405"/>
    </source>
</evidence>
<proteinExistence type="predicted"/>
<dbReference type="PROSITE" id="PS50405">
    <property type="entry name" value="GST_CTER"/>
    <property type="match status" value="1"/>
</dbReference>
<evidence type="ECO:0000313" key="4">
    <source>
        <dbReference type="Proteomes" id="UP001363151"/>
    </source>
</evidence>
<dbReference type="InterPro" id="IPR036249">
    <property type="entry name" value="Thioredoxin-like_sf"/>
</dbReference>
<reference evidence="3 4" key="1">
    <citation type="submission" date="2024-03" db="EMBL/GenBank/DDBJ databases">
        <title>Aureococcus anophagefferens CCMP1851 and Kratosvirus quantuckense: Draft genome of a second virus-susceptible host strain in the model system.</title>
        <authorList>
            <person name="Chase E."/>
            <person name="Truchon A.R."/>
            <person name="Schepens W."/>
            <person name="Wilhelm S.W."/>
        </authorList>
    </citation>
    <scope>NUCLEOTIDE SEQUENCE [LARGE SCALE GENOMIC DNA]</scope>
    <source>
        <strain evidence="3 4">CCMP1851</strain>
    </source>
</reference>
<dbReference type="InterPro" id="IPR004045">
    <property type="entry name" value="Glutathione_S-Trfase_N"/>
</dbReference>
<sequence length="254" mass="27090">MEEMMKTMLCGETGGAPLSEASYKLYYFDIAGKGEGIRLAFTYCGVPFEDYRFADREEFNEMKASGRLMFGQVPALEVSPLGKEVTLLNQSAAVLRFIGKLKPEVGLYPTDPLVAAKVDALCDQEADAFMGLRVTKYKDRFGFGFLGDEANAAQLAAAVEANNGEVIPRHLATLAKHVEAGGTGWLAGTAGPTIADFAWVPVLAAIADGWTGDAAALDATPALVALKDKFYALPEIKAYYDAKAAAQVGETKAV</sequence>
<dbReference type="SFLD" id="SFLDS00019">
    <property type="entry name" value="Glutathione_Transferase_(cytos"/>
    <property type="match status" value="1"/>
</dbReference>
<keyword evidence="4" id="KW-1185">Reference proteome</keyword>
<feature type="domain" description="GST C-terminal" evidence="2">
    <location>
        <begin position="111"/>
        <end position="254"/>
    </location>
</feature>
<protein>
    <submittedName>
        <fullName evidence="3">Glutathione transferase</fullName>
    </submittedName>
</protein>
<dbReference type="SUPFAM" id="SSF52833">
    <property type="entry name" value="Thioredoxin-like"/>
    <property type="match status" value="1"/>
</dbReference>
<dbReference type="InterPro" id="IPR036282">
    <property type="entry name" value="Glutathione-S-Trfase_C_sf"/>
</dbReference>
<dbReference type="CDD" id="cd03039">
    <property type="entry name" value="GST_N_Sigma_like"/>
    <property type="match status" value="1"/>
</dbReference>
<dbReference type="EMBL" id="JBBJCI010000206">
    <property type="protein sequence ID" value="KAK7241071.1"/>
    <property type="molecule type" value="Genomic_DNA"/>
</dbReference>
<organism evidence="3 4">
    <name type="scientific">Aureococcus anophagefferens</name>
    <name type="common">Harmful bloom alga</name>
    <dbReference type="NCBI Taxonomy" id="44056"/>
    <lineage>
        <taxon>Eukaryota</taxon>
        <taxon>Sar</taxon>
        <taxon>Stramenopiles</taxon>
        <taxon>Ochrophyta</taxon>
        <taxon>Pelagophyceae</taxon>
        <taxon>Pelagomonadales</taxon>
        <taxon>Pelagomonadaceae</taxon>
        <taxon>Aureococcus</taxon>
    </lineage>
</organism>
<dbReference type="InterPro" id="IPR004046">
    <property type="entry name" value="GST_C"/>
</dbReference>
<dbReference type="Gene3D" id="3.40.30.10">
    <property type="entry name" value="Glutaredoxin"/>
    <property type="match status" value="1"/>
</dbReference>
<dbReference type="SUPFAM" id="SSF47616">
    <property type="entry name" value="GST C-terminal domain-like"/>
    <property type="match status" value="1"/>
</dbReference>
<dbReference type="Pfam" id="PF14497">
    <property type="entry name" value="GST_C_3"/>
    <property type="match status" value="1"/>
</dbReference>
<dbReference type="InterPro" id="IPR010987">
    <property type="entry name" value="Glutathione-S-Trfase_C-like"/>
</dbReference>
<feature type="domain" description="GST N-terminal" evidence="1">
    <location>
        <begin position="21"/>
        <end position="106"/>
    </location>
</feature>
<dbReference type="Gene3D" id="1.20.1050.10">
    <property type="match status" value="1"/>
</dbReference>
<dbReference type="PANTHER" id="PTHR11571">
    <property type="entry name" value="GLUTATHIONE S-TRANSFERASE"/>
    <property type="match status" value="1"/>
</dbReference>
<dbReference type="PROSITE" id="PS50404">
    <property type="entry name" value="GST_NTER"/>
    <property type="match status" value="1"/>
</dbReference>
<comment type="caution">
    <text evidence="3">The sequence shown here is derived from an EMBL/GenBank/DDBJ whole genome shotgun (WGS) entry which is preliminary data.</text>
</comment>
<dbReference type="InterPro" id="IPR050213">
    <property type="entry name" value="GST_superfamily"/>
</dbReference>
<evidence type="ECO:0000259" key="1">
    <source>
        <dbReference type="PROSITE" id="PS50404"/>
    </source>
</evidence>
<dbReference type="Proteomes" id="UP001363151">
    <property type="component" value="Unassembled WGS sequence"/>
</dbReference>
<name>A0ABR1FXY4_AURAN</name>
<keyword evidence="3" id="KW-0808">Transferase</keyword>
<dbReference type="GO" id="GO:0016740">
    <property type="term" value="F:transferase activity"/>
    <property type="evidence" value="ECO:0007669"/>
    <property type="project" value="UniProtKB-KW"/>
</dbReference>